<evidence type="ECO:0000313" key="3">
    <source>
        <dbReference type="EMBL" id="GLS89788.1"/>
    </source>
</evidence>
<keyword evidence="4" id="KW-1185">Reference proteome</keyword>
<feature type="chain" id="PRO_5046184067" evidence="1">
    <location>
        <begin position="35"/>
        <end position="296"/>
    </location>
</feature>
<reference evidence="4" key="1">
    <citation type="journal article" date="2019" name="Int. J. Syst. Evol. Microbiol.">
        <title>The Global Catalogue of Microorganisms (GCM) 10K type strain sequencing project: providing services to taxonomists for standard genome sequencing and annotation.</title>
        <authorList>
            <consortium name="The Broad Institute Genomics Platform"/>
            <consortium name="The Broad Institute Genome Sequencing Center for Infectious Disease"/>
            <person name="Wu L."/>
            <person name="Ma J."/>
        </authorList>
    </citation>
    <scope>NUCLEOTIDE SEQUENCE [LARGE SCALE GENOMIC DNA]</scope>
    <source>
        <strain evidence="4">NBRC 103166</strain>
    </source>
</reference>
<comment type="caution">
    <text evidence="3">The sequence shown here is derived from an EMBL/GenBank/DDBJ whole genome shotgun (WGS) entry which is preliminary data.</text>
</comment>
<protein>
    <submittedName>
        <fullName evidence="3">DUF547 domain-containing protein</fullName>
    </submittedName>
</protein>
<evidence type="ECO:0000256" key="1">
    <source>
        <dbReference type="SAM" id="SignalP"/>
    </source>
</evidence>
<dbReference type="Pfam" id="PF04784">
    <property type="entry name" value="DUF547"/>
    <property type="match status" value="1"/>
</dbReference>
<evidence type="ECO:0000259" key="2">
    <source>
        <dbReference type="Pfam" id="PF04784"/>
    </source>
</evidence>
<gene>
    <name evidence="3" type="ORF">GCM10007916_08550</name>
</gene>
<dbReference type="PANTHER" id="PTHR46361">
    <property type="entry name" value="ELECTRON CARRIER/ PROTEIN DISULFIDE OXIDOREDUCTASE"/>
    <property type="match status" value="1"/>
</dbReference>
<dbReference type="EMBL" id="BSPQ01000002">
    <property type="protein sequence ID" value="GLS89788.1"/>
    <property type="molecule type" value="Genomic_DNA"/>
</dbReference>
<dbReference type="InterPro" id="IPR006869">
    <property type="entry name" value="DUF547"/>
</dbReference>
<accession>A0ABQ6DY41</accession>
<sequence>MMLSAIKSSSKNVSAILRLTLTFLLLTNPLLSNAASPTIKDTVETKPMVKQSNLHADWQTLLSQHVKKINNGHSTEVDYAAIQQQQALLQKYLAQLGQVSRSEFDTWPNNKQLAFLINAYNAWTIEFILTEYPALASIKDLGSFFNSPWDKEFIPLLDKTLSLNDIEHGLIRGSGRYNDPRIHFAVNCASIGCPALREEAYTEAQLEQQLTEQTERFLTDTSRNKIKADTLYLSSIFKWYGDDFEEGFRGTQSIEAFLLLYSEALMLSDAQVSALKNEDLNIKFLDYNWMLNSVNE</sequence>
<keyword evidence="1" id="KW-0732">Signal</keyword>
<feature type="domain" description="DUF547" evidence="2">
    <location>
        <begin position="105"/>
        <end position="218"/>
    </location>
</feature>
<evidence type="ECO:0000313" key="4">
    <source>
        <dbReference type="Proteomes" id="UP001157353"/>
    </source>
</evidence>
<organism evidence="3 4">
    <name type="scientific">Psychromonas marina</name>
    <dbReference type="NCBI Taxonomy" id="88364"/>
    <lineage>
        <taxon>Bacteria</taxon>
        <taxon>Pseudomonadati</taxon>
        <taxon>Pseudomonadota</taxon>
        <taxon>Gammaproteobacteria</taxon>
        <taxon>Alteromonadales</taxon>
        <taxon>Psychromonadaceae</taxon>
        <taxon>Psychromonas</taxon>
    </lineage>
</organism>
<proteinExistence type="predicted"/>
<name>A0ABQ6DY41_9GAMM</name>
<feature type="signal peptide" evidence="1">
    <location>
        <begin position="1"/>
        <end position="34"/>
    </location>
</feature>
<dbReference type="Proteomes" id="UP001157353">
    <property type="component" value="Unassembled WGS sequence"/>
</dbReference>
<dbReference type="PANTHER" id="PTHR46361:SF3">
    <property type="entry name" value="ELECTRON CARRIER_ PROTEIN DISULFIDE OXIDOREDUCTASE"/>
    <property type="match status" value="1"/>
</dbReference>